<feature type="compositionally biased region" description="Acidic residues" evidence="1">
    <location>
        <begin position="1"/>
        <end position="12"/>
    </location>
</feature>
<name>A0A4Z2G5R1_9TELE</name>
<feature type="region of interest" description="Disordered" evidence="1">
    <location>
        <begin position="1"/>
        <end position="20"/>
    </location>
</feature>
<evidence type="ECO:0000256" key="1">
    <source>
        <dbReference type="SAM" id="MobiDB-lite"/>
    </source>
</evidence>
<evidence type="ECO:0000313" key="2">
    <source>
        <dbReference type="EMBL" id="TNN48908.1"/>
    </source>
</evidence>
<dbReference type="EMBL" id="SRLO01000677">
    <property type="protein sequence ID" value="TNN48908.1"/>
    <property type="molecule type" value="Genomic_DNA"/>
</dbReference>
<reference evidence="2 3" key="1">
    <citation type="submission" date="2019-03" db="EMBL/GenBank/DDBJ databases">
        <title>First draft genome of Liparis tanakae, snailfish: a comprehensive survey of snailfish specific genes.</title>
        <authorList>
            <person name="Kim W."/>
            <person name="Song I."/>
            <person name="Jeong J.-H."/>
            <person name="Kim D."/>
            <person name="Kim S."/>
            <person name="Ryu S."/>
            <person name="Song J.Y."/>
            <person name="Lee S.K."/>
        </authorList>
    </citation>
    <scope>NUCLEOTIDE SEQUENCE [LARGE SCALE GENOMIC DNA]</scope>
    <source>
        <tissue evidence="2">Muscle</tissue>
    </source>
</reference>
<comment type="caution">
    <text evidence="2">The sequence shown here is derived from an EMBL/GenBank/DDBJ whole genome shotgun (WGS) entry which is preliminary data.</text>
</comment>
<proteinExistence type="predicted"/>
<sequence>MYSNMDECEIEEPSDKVTDGNAHSLTARLHYSTGIGQPSEIPPLVKQIADVDEDRTEHPLLSKRSPQDG</sequence>
<dbReference type="AlphaFoldDB" id="A0A4Z2G5R1"/>
<accession>A0A4Z2G5R1</accession>
<gene>
    <name evidence="2" type="ORF">EYF80_040890</name>
</gene>
<dbReference type="Proteomes" id="UP000314294">
    <property type="component" value="Unassembled WGS sequence"/>
</dbReference>
<evidence type="ECO:0000313" key="3">
    <source>
        <dbReference type="Proteomes" id="UP000314294"/>
    </source>
</evidence>
<keyword evidence="3" id="KW-1185">Reference proteome</keyword>
<organism evidence="2 3">
    <name type="scientific">Liparis tanakae</name>
    <name type="common">Tanaka's snailfish</name>
    <dbReference type="NCBI Taxonomy" id="230148"/>
    <lineage>
        <taxon>Eukaryota</taxon>
        <taxon>Metazoa</taxon>
        <taxon>Chordata</taxon>
        <taxon>Craniata</taxon>
        <taxon>Vertebrata</taxon>
        <taxon>Euteleostomi</taxon>
        <taxon>Actinopterygii</taxon>
        <taxon>Neopterygii</taxon>
        <taxon>Teleostei</taxon>
        <taxon>Neoteleostei</taxon>
        <taxon>Acanthomorphata</taxon>
        <taxon>Eupercaria</taxon>
        <taxon>Perciformes</taxon>
        <taxon>Cottioidei</taxon>
        <taxon>Cottales</taxon>
        <taxon>Liparidae</taxon>
        <taxon>Liparis</taxon>
    </lineage>
</organism>
<protein>
    <submittedName>
        <fullName evidence="2">Uncharacterized protein</fullName>
    </submittedName>
</protein>